<protein>
    <submittedName>
        <fullName evidence="1">Uncharacterized protein</fullName>
    </submittedName>
</protein>
<name>A0ACB8W504_9TELE</name>
<evidence type="ECO:0000313" key="2">
    <source>
        <dbReference type="Proteomes" id="UP000831701"/>
    </source>
</evidence>
<dbReference type="EMBL" id="CM041544">
    <property type="protein sequence ID" value="KAI3362819.1"/>
    <property type="molecule type" value="Genomic_DNA"/>
</dbReference>
<keyword evidence="2" id="KW-1185">Reference proteome</keyword>
<evidence type="ECO:0000313" key="1">
    <source>
        <dbReference type="EMBL" id="KAI3362819.1"/>
    </source>
</evidence>
<dbReference type="Proteomes" id="UP000831701">
    <property type="component" value="Chromosome 14"/>
</dbReference>
<proteinExistence type="predicted"/>
<sequence>MRGGIGSSRPPPRLLPKPHCTGPSWTFLRVVRAYWKEGGPTSPFRAEPGRVPVGKDLGHQAPPARSPNPRPGSRVVGPGNANPGDAVPKPIAMEPCWGSRAGVLTVLMYLPRVPSGILSAGTVWAAALRDGVRRHDVGKEVRVELLLPHAERSQLKRVSVISL</sequence>
<organism evidence="1 2">
    <name type="scientific">Scortum barcoo</name>
    <name type="common">barcoo grunter</name>
    <dbReference type="NCBI Taxonomy" id="214431"/>
    <lineage>
        <taxon>Eukaryota</taxon>
        <taxon>Metazoa</taxon>
        <taxon>Chordata</taxon>
        <taxon>Craniata</taxon>
        <taxon>Vertebrata</taxon>
        <taxon>Euteleostomi</taxon>
        <taxon>Actinopterygii</taxon>
        <taxon>Neopterygii</taxon>
        <taxon>Teleostei</taxon>
        <taxon>Neoteleostei</taxon>
        <taxon>Acanthomorphata</taxon>
        <taxon>Eupercaria</taxon>
        <taxon>Centrarchiformes</taxon>
        <taxon>Terapontoidei</taxon>
        <taxon>Terapontidae</taxon>
        <taxon>Scortum</taxon>
    </lineage>
</organism>
<accession>A0ACB8W504</accession>
<gene>
    <name evidence="1" type="ORF">L3Q82_001866</name>
</gene>
<reference evidence="1" key="1">
    <citation type="submission" date="2022-04" db="EMBL/GenBank/DDBJ databases">
        <title>Jade perch genome.</title>
        <authorList>
            <person name="Chao B."/>
        </authorList>
    </citation>
    <scope>NUCLEOTIDE SEQUENCE</scope>
    <source>
        <strain evidence="1">CB-2022</strain>
    </source>
</reference>
<comment type="caution">
    <text evidence="1">The sequence shown here is derived from an EMBL/GenBank/DDBJ whole genome shotgun (WGS) entry which is preliminary data.</text>
</comment>